<reference evidence="1 2" key="1">
    <citation type="submission" date="2016-11" db="EMBL/GenBank/DDBJ databases">
        <title>Rhizobium leguminosarum bv. viciae strain Vaf12 isolated from Vavilovia formosa root nodules from Russia, Dagestan.</title>
        <authorList>
            <person name="Kimeklis A."/>
        </authorList>
    </citation>
    <scope>NUCLEOTIDE SEQUENCE [LARGE SCALE GENOMIC DNA]</scope>
    <source>
        <strain evidence="1 2">Vaf-108</strain>
    </source>
</reference>
<name>A0A1L3Z4J7_RHILE</name>
<evidence type="ECO:0000313" key="2">
    <source>
        <dbReference type="Proteomes" id="UP000183050"/>
    </source>
</evidence>
<sequence length="206" mass="22828">MADQAGDDHFRALEFSETEVCAIMGAASLDAASELIDSATDAGLIQFVPDDCYQLTSRAWDRLSTSEPQQASGQQRGEFVDSARIAELRAISNGDFDLSRLVRMCEEINSAWNSGNTISVAMLARAIVDHVPPIFHQNNFAQVTSQISARSIRGSFEHIQTALRHIADSALHLHIRRREAIPAVTQVDFRQSFDVLMSELIRALRN</sequence>
<dbReference type="AlphaFoldDB" id="A0A1L3Z4J7"/>
<gene>
    <name evidence="1" type="ORF">BMW22_02115</name>
</gene>
<accession>A0A1L3Z4J7</accession>
<proteinExistence type="predicted"/>
<organism evidence="1 2">
    <name type="scientific">Rhizobium leguminosarum</name>
    <dbReference type="NCBI Taxonomy" id="384"/>
    <lineage>
        <taxon>Bacteria</taxon>
        <taxon>Pseudomonadati</taxon>
        <taxon>Pseudomonadota</taxon>
        <taxon>Alphaproteobacteria</taxon>
        <taxon>Hyphomicrobiales</taxon>
        <taxon>Rhizobiaceae</taxon>
        <taxon>Rhizobium/Agrobacterium group</taxon>
        <taxon>Rhizobium</taxon>
    </lineage>
</organism>
<evidence type="ECO:0000313" key="1">
    <source>
        <dbReference type="EMBL" id="API50586.1"/>
    </source>
</evidence>
<dbReference type="Proteomes" id="UP000183050">
    <property type="component" value="Chromosome"/>
</dbReference>
<dbReference type="EMBL" id="CP018228">
    <property type="protein sequence ID" value="API50586.1"/>
    <property type="molecule type" value="Genomic_DNA"/>
</dbReference>
<protein>
    <submittedName>
        <fullName evidence="1">Uncharacterized protein</fullName>
    </submittedName>
</protein>